<proteinExistence type="predicted"/>
<protein>
    <recommendedName>
        <fullName evidence="3">DDE-1 domain-containing protein</fullName>
    </recommendedName>
</protein>
<reference evidence="1" key="1">
    <citation type="journal article" date="2019" name="Environ. Microbiol.">
        <title>Fungal ecological strategies reflected in gene transcription - a case study of two litter decomposers.</title>
        <authorList>
            <person name="Barbi F."/>
            <person name="Kohler A."/>
            <person name="Barry K."/>
            <person name="Baskaran P."/>
            <person name="Daum C."/>
            <person name="Fauchery L."/>
            <person name="Ihrmark K."/>
            <person name="Kuo A."/>
            <person name="LaButti K."/>
            <person name="Lipzen A."/>
            <person name="Morin E."/>
            <person name="Grigoriev I.V."/>
            <person name="Henrissat B."/>
            <person name="Lindahl B."/>
            <person name="Martin F."/>
        </authorList>
    </citation>
    <scope>NUCLEOTIDE SEQUENCE</scope>
    <source>
        <strain evidence="1">JB14</strain>
    </source>
</reference>
<dbReference type="AlphaFoldDB" id="A0A6A4GZT6"/>
<evidence type="ECO:0000313" key="2">
    <source>
        <dbReference type="Proteomes" id="UP000799118"/>
    </source>
</evidence>
<evidence type="ECO:0000313" key="1">
    <source>
        <dbReference type="EMBL" id="KAE9390983.1"/>
    </source>
</evidence>
<name>A0A6A4GZT6_9AGAR</name>
<dbReference type="Proteomes" id="UP000799118">
    <property type="component" value="Unassembled WGS sequence"/>
</dbReference>
<dbReference type="OrthoDB" id="3341102at2759"/>
<accession>A0A6A4GZT6</accession>
<keyword evidence="2" id="KW-1185">Reference proteome</keyword>
<gene>
    <name evidence="1" type="ORF">BT96DRAFT_832650</name>
</gene>
<feature type="non-terminal residue" evidence="1">
    <location>
        <position position="1"/>
    </location>
</feature>
<evidence type="ECO:0008006" key="3">
    <source>
        <dbReference type="Google" id="ProtNLM"/>
    </source>
</evidence>
<sequence length="134" mass="15098">KVTRAAHKLPENWEDQCKQSAFRKAYKIKEYNIPAELFINSNQTQMLYAPGDKLTWAETGSSQVSVLGAEEKHAFTVTVGVTASGRALPFQAVYVGSVLQSSRHTTRQHWMWEFNSFSLELICIGLITKLCISM</sequence>
<organism evidence="1 2">
    <name type="scientific">Gymnopus androsaceus JB14</name>
    <dbReference type="NCBI Taxonomy" id="1447944"/>
    <lineage>
        <taxon>Eukaryota</taxon>
        <taxon>Fungi</taxon>
        <taxon>Dikarya</taxon>
        <taxon>Basidiomycota</taxon>
        <taxon>Agaricomycotina</taxon>
        <taxon>Agaricomycetes</taxon>
        <taxon>Agaricomycetidae</taxon>
        <taxon>Agaricales</taxon>
        <taxon>Marasmiineae</taxon>
        <taxon>Omphalotaceae</taxon>
        <taxon>Gymnopus</taxon>
    </lineage>
</organism>
<dbReference type="EMBL" id="ML769639">
    <property type="protein sequence ID" value="KAE9390983.1"/>
    <property type="molecule type" value="Genomic_DNA"/>
</dbReference>